<gene>
    <name evidence="2" type="ORF">K469DRAFT_76056</name>
</gene>
<accession>A0A6A6EAR8</accession>
<protein>
    <submittedName>
        <fullName evidence="2">Uncharacterized protein</fullName>
    </submittedName>
</protein>
<evidence type="ECO:0000256" key="1">
    <source>
        <dbReference type="SAM" id="Phobius"/>
    </source>
</evidence>
<keyword evidence="1" id="KW-0812">Transmembrane</keyword>
<keyword evidence="1" id="KW-1133">Transmembrane helix</keyword>
<evidence type="ECO:0000313" key="2">
    <source>
        <dbReference type="EMBL" id="KAF2189077.1"/>
    </source>
</evidence>
<keyword evidence="3" id="KW-1185">Reference proteome</keyword>
<sequence length="106" mass="12460">MQPTTTLGQSSTPWTLLCEWKIVLTSLYRLLRMYSRYIIIIPTSPNYHPSNRLGSHILDRRAGLLRHYDSPCTHILTSLYISLFVVGRLAFWICLQWILPQRPLKF</sequence>
<evidence type="ECO:0000313" key="3">
    <source>
        <dbReference type="Proteomes" id="UP000800200"/>
    </source>
</evidence>
<keyword evidence="1" id="KW-0472">Membrane</keyword>
<dbReference type="Proteomes" id="UP000800200">
    <property type="component" value="Unassembled WGS sequence"/>
</dbReference>
<dbReference type="EMBL" id="ML994622">
    <property type="protein sequence ID" value="KAF2189077.1"/>
    <property type="molecule type" value="Genomic_DNA"/>
</dbReference>
<dbReference type="AlphaFoldDB" id="A0A6A6EAR8"/>
<name>A0A6A6EAR8_9PEZI</name>
<feature type="transmembrane region" description="Helical" evidence="1">
    <location>
        <begin position="75"/>
        <end position="99"/>
    </location>
</feature>
<reference evidence="2" key="1">
    <citation type="journal article" date="2020" name="Stud. Mycol.">
        <title>101 Dothideomycetes genomes: a test case for predicting lifestyles and emergence of pathogens.</title>
        <authorList>
            <person name="Haridas S."/>
            <person name="Albert R."/>
            <person name="Binder M."/>
            <person name="Bloem J."/>
            <person name="Labutti K."/>
            <person name="Salamov A."/>
            <person name="Andreopoulos B."/>
            <person name="Baker S."/>
            <person name="Barry K."/>
            <person name="Bills G."/>
            <person name="Bluhm B."/>
            <person name="Cannon C."/>
            <person name="Castanera R."/>
            <person name="Culley D."/>
            <person name="Daum C."/>
            <person name="Ezra D."/>
            <person name="Gonzalez J."/>
            <person name="Henrissat B."/>
            <person name="Kuo A."/>
            <person name="Liang C."/>
            <person name="Lipzen A."/>
            <person name="Lutzoni F."/>
            <person name="Magnuson J."/>
            <person name="Mondo S."/>
            <person name="Nolan M."/>
            <person name="Ohm R."/>
            <person name="Pangilinan J."/>
            <person name="Park H.-J."/>
            <person name="Ramirez L."/>
            <person name="Alfaro M."/>
            <person name="Sun H."/>
            <person name="Tritt A."/>
            <person name="Yoshinaga Y."/>
            <person name="Zwiers L.-H."/>
            <person name="Turgeon B."/>
            <person name="Goodwin S."/>
            <person name="Spatafora J."/>
            <person name="Crous P."/>
            <person name="Grigoriev I."/>
        </authorList>
    </citation>
    <scope>NUCLEOTIDE SEQUENCE</scope>
    <source>
        <strain evidence="2">CBS 207.26</strain>
    </source>
</reference>
<proteinExistence type="predicted"/>
<organism evidence="2 3">
    <name type="scientific">Zopfia rhizophila CBS 207.26</name>
    <dbReference type="NCBI Taxonomy" id="1314779"/>
    <lineage>
        <taxon>Eukaryota</taxon>
        <taxon>Fungi</taxon>
        <taxon>Dikarya</taxon>
        <taxon>Ascomycota</taxon>
        <taxon>Pezizomycotina</taxon>
        <taxon>Dothideomycetes</taxon>
        <taxon>Dothideomycetes incertae sedis</taxon>
        <taxon>Zopfiaceae</taxon>
        <taxon>Zopfia</taxon>
    </lineage>
</organism>